<dbReference type="EC" id="1.14.19.17" evidence="3"/>
<evidence type="ECO:0000256" key="8">
    <source>
        <dbReference type="ARBA" id="ARBA00023136"/>
    </source>
</evidence>
<dbReference type="GO" id="GO:0016020">
    <property type="term" value="C:membrane"/>
    <property type="evidence" value="ECO:0007669"/>
    <property type="project" value="UniProtKB-SubCell"/>
</dbReference>
<dbReference type="SMART" id="SM01269">
    <property type="entry name" value="Lipid_DES"/>
    <property type="match status" value="1"/>
</dbReference>
<evidence type="ECO:0000256" key="4">
    <source>
        <dbReference type="ARBA" id="ARBA00022692"/>
    </source>
</evidence>
<evidence type="ECO:0000256" key="7">
    <source>
        <dbReference type="ARBA" id="ARBA00023098"/>
    </source>
</evidence>
<keyword evidence="7 9" id="KW-0443">Lipid metabolism</keyword>
<keyword evidence="6 9" id="KW-0560">Oxidoreductase</keyword>
<evidence type="ECO:0000256" key="2">
    <source>
        <dbReference type="ARBA" id="ARBA00006146"/>
    </source>
</evidence>
<dbReference type="InterPro" id="IPR011388">
    <property type="entry name" value="DES1/DES2"/>
</dbReference>
<dbReference type="PANTHER" id="PTHR12879:SF8">
    <property type="entry name" value="SPHINGOLIPID DELTA(4)-DESATURASE DES1"/>
    <property type="match status" value="1"/>
</dbReference>
<evidence type="ECO:0000313" key="11">
    <source>
        <dbReference type="EMBL" id="KAG8469325.1"/>
    </source>
</evidence>
<evidence type="ECO:0000259" key="10">
    <source>
        <dbReference type="SMART" id="SM01269"/>
    </source>
</evidence>
<evidence type="ECO:0000256" key="1">
    <source>
        <dbReference type="ARBA" id="ARBA00004141"/>
    </source>
</evidence>
<comment type="subcellular location">
    <subcellularLocation>
        <location evidence="1">Membrane</location>
        <topology evidence="1">Multi-pass membrane protein</topology>
    </subcellularLocation>
</comment>
<organism evidence="11 12">
    <name type="scientific">Diacronema lutheri</name>
    <name type="common">Unicellular marine alga</name>
    <name type="synonym">Monochrysis lutheri</name>
    <dbReference type="NCBI Taxonomy" id="2081491"/>
    <lineage>
        <taxon>Eukaryota</taxon>
        <taxon>Haptista</taxon>
        <taxon>Haptophyta</taxon>
        <taxon>Pavlovophyceae</taxon>
        <taxon>Pavlovales</taxon>
        <taxon>Pavlovaceae</taxon>
        <taxon>Diacronema</taxon>
    </lineage>
</organism>
<gene>
    <name evidence="11" type="ORF">KFE25_007843</name>
</gene>
<comment type="similarity">
    <text evidence="2 9">Belongs to the fatty acid desaturase type 1 family. DEGS subfamily.</text>
</comment>
<dbReference type="CDD" id="cd03508">
    <property type="entry name" value="Delta4-sphingolipid-FADS-like"/>
    <property type="match status" value="1"/>
</dbReference>
<dbReference type="AlphaFoldDB" id="A0A8J6CGN8"/>
<dbReference type="PANTHER" id="PTHR12879">
    <property type="entry name" value="SPHINGOLIPID DELTA 4 DESATURASE/C-4 HYDROXYLASE PROTEIN DES2"/>
    <property type="match status" value="1"/>
</dbReference>
<proteinExistence type="inferred from homology"/>
<keyword evidence="4" id="KW-0812">Transmembrane</keyword>
<comment type="caution">
    <text evidence="11">The sequence shown here is derived from an EMBL/GenBank/DDBJ whole genome shotgun (WGS) entry which is preliminary data.</text>
</comment>
<evidence type="ECO:0000256" key="9">
    <source>
        <dbReference type="PIRNR" id="PIRNR017228"/>
    </source>
</evidence>
<evidence type="ECO:0000313" key="12">
    <source>
        <dbReference type="Proteomes" id="UP000751190"/>
    </source>
</evidence>
<sequence length="323" mass="36439">MGGGAASAGVAPRGARDRFYWSNEEEPHVARRRAILKAHPEVNKLMGPEPRTKWIVLALVAAQVSLSVALRAASWPVYAATTYVVGATITHALFLAIHELAHNLGAKRPESNRLIAIFANLPIVVPYCVTFKQYHIEHHKQQGVDGVDTDIPARLEARIFQGRLGKVAWCLSQILFYALRPMLIKKQTPTLMHALNFAAQGVFNCALVHFYGWAPIRYLVACFLLAGSLHPIAGHFIAEHYVFTQGQETYSYYGPLNLLTFNVGYHNEHHDFPFVAWSNLPALRALAPEFYEPLATHRSWSRVIWDFIMRDDVSTWSRTKRTK</sequence>
<dbReference type="OrthoDB" id="200948at2759"/>
<keyword evidence="12" id="KW-1185">Reference proteome</keyword>
<protein>
    <recommendedName>
        <fullName evidence="3">sphingolipid 4-desaturase</fullName>
        <ecNumber evidence="3">1.14.19.17</ecNumber>
    </recommendedName>
</protein>
<keyword evidence="8 9" id="KW-0472">Membrane</keyword>
<keyword evidence="5" id="KW-1133">Transmembrane helix</keyword>
<name>A0A8J6CGN8_DIALT</name>
<dbReference type="GO" id="GO:0042284">
    <property type="term" value="F:sphingolipid delta-4 desaturase activity"/>
    <property type="evidence" value="ECO:0007669"/>
    <property type="project" value="UniProtKB-UniRule"/>
</dbReference>
<reference evidence="11" key="1">
    <citation type="submission" date="2021-05" db="EMBL/GenBank/DDBJ databases">
        <title>The genome of the haptophyte Pavlova lutheri (Diacronema luteri, Pavlovales) - a model for lipid biosynthesis in eukaryotic algae.</title>
        <authorList>
            <person name="Hulatt C.J."/>
            <person name="Posewitz M.C."/>
        </authorList>
    </citation>
    <scope>NUCLEOTIDE SEQUENCE</scope>
    <source>
        <strain evidence="11">NIVA-4/92</strain>
    </source>
</reference>
<dbReference type="InterPro" id="IPR013866">
    <property type="entry name" value="Sphingolipid_d4-desaturase_N"/>
</dbReference>
<dbReference type="Proteomes" id="UP000751190">
    <property type="component" value="Unassembled WGS sequence"/>
</dbReference>
<accession>A0A8J6CGN8</accession>
<dbReference type="Pfam" id="PF08557">
    <property type="entry name" value="Lipid_DES"/>
    <property type="match status" value="1"/>
</dbReference>
<evidence type="ECO:0000256" key="6">
    <source>
        <dbReference type="ARBA" id="ARBA00023002"/>
    </source>
</evidence>
<evidence type="ECO:0000256" key="5">
    <source>
        <dbReference type="ARBA" id="ARBA00022989"/>
    </source>
</evidence>
<dbReference type="PIRSF" id="PIRSF017228">
    <property type="entry name" value="Sphnglp_dlt4_des"/>
    <property type="match status" value="1"/>
</dbReference>
<dbReference type="InterPro" id="IPR005804">
    <property type="entry name" value="FA_desaturase_dom"/>
</dbReference>
<evidence type="ECO:0000256" key="3">
    <source>
        <dbReference type="ARBA" id="ARBA00012021"/>
    </source>
</evidence>
<dbReference type="Pfam" id="PF00487">
    <property type="entry name" value="FA_desaturase"/>
    <property type="match status" value="1"/>
</dbReference>
<dbReference type="EMBL" id="JAGTXO010000003">
    <property type="protein sequence ID" value="KAG8469325.1"/>
    <property type="molecule type" value="Genomic_DNA"/>
</dbReference>
<dbReference type="OMA" id="GATCNQN"/>
<feature type="domain" description="Sphingolipid delta4-desaturase N-terminal" evidence="10">
    <location>
        <begin position="14"/>
        <end position="52"/>
    </location>
</feature>
<dbReference type="GO" id="GO:0046513">
    <property type="term" value="P:ceramide biosynthetic process"/>
    <property type="evidence" value="ECO:0007669"/>
    <property type="project" value="TreeGrafter"/>
</dbReference>